<evidence type="ECO:0000313" key="1">
    <source>
        <dbReference type="EMBL" id="OXN00432.1"/>
    </source>
</evidence>
<keyword evidence="2" id="KW-1185">Reference proteome</keyword>
<sequence>MAVARRPGCRFDVGRVPWDVAGLVRLELDGSDWVDFGDGPRSWLSVDELRVLASEWGFAPESLPGKVWIMEGGHIYCEYHTEPLAGQVRTAGRFFRRLMLHYDGRSDLPC</sequence>
<dbReference type="RefSeq" id="WP_143248584.1">
    <property type="nucleotide sequence ID" value="NZ_NEWD01000016.1"/>
</dbReference>
<name>A0A229VXU6_9BIFI</name>
<reference evidence="1 2" key="1">
    <citation type="submission" date="2017-05" db="EMBL/GenBank/DDBJ databases">
        <title>Bifidobacterium vansinderenii sp. nov.</title>
        <authorList>
            <person name="Lugli G.A."/>
            <person name="Duranti S."/>
            <person name="Mangifesta M."/>
        </authorList>
    </citation>
    <scope>NUCLEOTIDE SEQUENCE [LARGE SCALE GENOMIC DNA]</scope>
    <source>
        <strain evidence="1 2">Tam10B</strain>
    </source>
</reference>
<proteinExistence type="predicted"/>
<comment type="caution">
    <text evidence="1">The sequence shown here is derived from an EMBL/GenBank/DDBJ whole genome shotgun (WGS) entry which is preliminary data.</text>
</comment>
<dbReference type="Proteomes" id="UP000215433">
    <property type="component" value="Unassembled WGS sequence"/>
</dbReference>
<accession>A0A229VXU6</accession>
<gene>
    <name evidence="1" type="ORF">Tam10B_1302</name>
</gene>
<dbReference type="OrthoDB" id="236897at2"/>
<protein>
    <submittedName>
        <fullName evidence="1">Uncharacterized protein</fullName>
    </submittedName>
</protein>
<evidence type="ECO:0000313" key="2">
    <source>
        <dbReference type="Proteomes" id="UP000215433"/>
    </source>
</evidence>
<organism evidence="1 2">
    <name type="scientific">Bifidobacterium vansinderenii</name>
    <dbReference type="NCBI Taxonomy" id="1984871"/>
    <lineage>
        <taxon>Bacteria</taxon>
        <taxon>Bacillati</taxon>
        <taxon>Actinomycetota</taxon>
        <taxon>Actinomycetes</taxon>
        <taxon>Bifidobacteriales</taxon>
        <taxon>Bifidobacteriaceae</taxon>
        <taxon>Bifidobacterium</taxon>
    </lineage>
</organism>
<dbReference type="AlphaFoldDB" id="A0A229VXU6"/>
<dbReference type="EMBL" id="NEWD01000016">
    <property type="protein sequence ID" value="OXN00432.1"/>
    <property type="molecule type" value="Genomic_DNA"/>
</dbReference>